<dbReference type="EMBL" id="DXFQ01000075">
    <property type="protein sequence ID" value="HIX19844.1"/>
    <property type="molecule type" value="Genomic_DNA"/>
</dbReference>
<dbReference type="PANTHER" id="PTHR43285">
    <property type="entry name" value="ANTHRANILATE PHOSPHORIBOSYLTRANSFERASE"/>
    <property type="match status" value="1"/>
</dbReference>
<comment type="cofactor">
    <cofactor evidence="4">
        <name>Mg(2+)</name>
        <dbReference type="ChEBI" id="CHEBI:18420"/>
    </cofactor>
    <text evidence="4">Binds 2 magnesium ions per monomer.</text>
</comment>
<dbReference type="PRINTS" id="PR00099">
    <property type="entry name" value="CPSGATASE"/>
</dbReference>
<dbReference type="Pfam" id="PF00591">
    <property type="entry name" value="Glycos_transf_3"/>
    <property type="match status" value="1"/>
</dbReference>
<dbReference type="InterPro" id="IPR017926">
    <property type="entry name" value="GATASE"/>
</dbReference>
<proteinExistence type="inferred from homology"/>
<dbReference type="InterPro" id="IPR035902">
    <property type="entry name" value="Nuc_phospho_transferase"/>
</dbReference>
<dbReference type="HAMAP" id="MF_00211">
    <property type="entry name" value="TrpD"/>
    <property type="match status" value="1"/>
</dbReference>
<dbReference type="EC" id="2.4.2.18" evidence="4"/>
<dbReference type="SUPFAM" id="SSF52418">
    <property type="entry name" value="Nucleoside phosphorylase/phosphoribosyltransferase catalytic domain"/>
    <property type="match status" value="1"/>
</dbReference>
<dbReference type="InterPro" id="IPR036320">
    <property type="entry name" value="Glycosyl_Trfase_fam3_N_dom_sf"/>
</dbReference>
<feature type="binding site" evidence="4">
    <location>
        <position position="273"/>
    </location>
    <ligand>
        <name>anthranilate</name>
        <dbReference type="ChEBI" id="CHEBI:16567"/>
        <label>1</label>
    </ligand>
</feature>
<feature type="binding site" evidence="4">
    <location>
        <position position="281"/>
    </location>
    <ligand>
        <name>5-phospho-alpha-D-ribose 1-diphosphate</name>
        <dbReference type="ChEBI" id="CHEBI:58017"/>
    </ligand>
</feature>
<dbReference type="PROSITE" id="PS51273">
    <property type="entry name" value="GATASE_TYPE_1"/>
    <property type="match status" value="1"/>
</dbReference>
<evidence type="ECO:0000256" key="2">
    <source>
        <dbReference type="ARBA" id="ARBA00022679"/>
    </source>
</evidence>
<dbReference type="Gene3D" id="1.20.970.10">
    <property type="entry name" value="Transferase, Pyrimidine Nucleoside Phosphorylase, Chain C"/>
    <property type="match status" value="1"/>
</dbReference>
<feature type="binding site" evidence="4">
    <location>
        <position position="419"/>
    </location>
    <ligand>
        <name>Mg(2+)</name>
        <dbReference type="ChEBI" id="CHEBI:18420"/>
        <label>1</label>
    </ligand>
</feature>
<dbReference type="InterPro" id="IPR017459">
    <property type="entry name" value="Glycosyl_Trfase_fam3_N_dom"/>
</dbReference>
<feature type="binding site" evidence="4">
    <location>
        <begin position="276"/>
        <end position="277"/>
    </location>
    <ligand>
        <name>5-phospho-alpha-D-ribose 1-diphosphate</name>
        <dbReference type="ChEBI" id="CHEBI:58017"/>
    </ligand>
</feature>
<dbReference type="SUPFAM" id="SSF52317">
    <property type="entry name" value="Class I glutamine amidotransferase-like"/>
    <property type="match status" value="1"/>
</dbReference>
<keyword evidence="4" id="KW-0028">Amino-acid biosynthesis</keyword>
<dbReference type="InterPro" id="IPR006221">
    <property type="entry name" value="TrpG/PapA_dom"/>
</dbReference>
<dbReference type="CDD" id="cd01743">
    <property type="entry name" value="GATase1_Anthranilate_Synthase"/>
    <property type="match status" value="1"/>
</dbReference>
<keyword evidence="3" id="KW-0315">Glutamine amidotransferase</keyword>
<feature type="binding site" evidence="4">
    <location>
        <position position="419"/>
    </location>
    <ligand>
        <name>Mg(2+)</name>
        <dbReference type="ChEBI" id="CHEBI:18420"/>
        <label>2</label>
    </ligand>
</feature>
<dbReference type="Gene3D" id="3.40.1030.10">
    <property type="entry name" value="Nucleoside phosphorylase/phosphoribosyltransferase catalytic domain"/>
    <property type="match status" value="1"/>
</dbReference>
<comment type="subunit">
    <text evidence="4">Homodimer.</text>
</comment>
<feature type="binding site" evidence="4">
    <location>
        <begin position="283"/>
        <end position="286"/>
    </location>
    <ligand>
        <name>5-phospho-alpha-D-ribose 1-diphosphate</name>
        <dbReference type="ChEBI" id="CHEBI:58017"/>
    </ligand>
</feature>
<keyword evidence="4" id="KW-0822">Tryptophan biosynthesis</keyword>
<dbReference type="Gene3D" id="3.40.50.880">
    <property type="match status" value="1"/>
</dbReference>
<feature type="domain" description="Glycosyl transferase family 3 N-terminal" evidence="7">
    <location>
        <begin position="197"/>
        <end position="257"/>
    </location>
</feature>
<keyword evidence="1 4" id="KW-0328">Glycosyltransferase</keyword>
<dbReference type="NCBIfam" id="TIGR00566">
    <property type="entry name" value="trpG_papA"/>
    <property type="match status" value="1"/>
</dbReference>
<gene>
    <name evidence="4 8" type="primary">trpD</name>
    <name evidence="8" type="ORF">H9862_04480</name>
</gene>
<comment type="function">
    <text evidence="4">Catalyzes the transfer of the phosphoribosyl group of 5-phosphorylribose-1-pyrophosphate (PRPP) to anthranilate to yield N-(5'-phosphoribosyl)-anthranilate (PRA).</text>
</comment>
<dbReference type="PRINTS" id="PR00096">
    <property type="entry name" value="GATASE"/>
</dbReference>
<dbReference type="Proteomes" id="UP000823964">
    <property type="component" value="Unassembled WGS sequence"/>
</dbReference>
<evidence type="ECO:0000256" key="1">
    <source>
        <dbReference type="ARBA" id="ARBA00022676"/>
    </source>
</evidence>
<dbReference type="PRINTS" id="PR00097">
    <property type="entry name" value="ANTSNTHASEII"/>
</dbReference>
<dbReference type="InterPro" id="IPR000312">
    <property type="entry name" value="Glycosyl_Trfase_fam3"/>
</dbReference>
<protein>
    <recommendedName>
        <fullName evidence="4">Anthranilate phosphoribosyltransferase</fullName>
        <ecNumber evidence="4">2.4.2.18</ecNumber>
    </recommendedName>
</protein>
<comment type="caution">
    <text evidence="4">Lacks conserved residue(s) required for the propagation of feature annotation.</text>
</comment>
<evidence type="ECO:0000256" key="3">
    <source>
        <dbReference type="ARBA" id="ARBA00022962"/>
    </source>
</evidence>
<feature type="binding site" evidence="4">
    <location>
        <position position="359"/>
    </location>
    <ligand>
        <name>anthranilate</name>
        <dbReference type="ChEBI" id="CHEBI:16567"/>
        <label>2</label>
    </ligand>
</feature>
<dbReference type="InterPro" id="IPR005940">
    <property type="entry name" value="Anthranilate_Pribosyl_Tfrase"/>
</dbReference>
<organism evidence="8 9">
    <name type="scientific">Candidatus Akkermansia intestinigallinarum</name>
    <dbReference type="NCBI Taxonomy" id="2838431"/>
    <lineage>
        <taxon>Bacteria</taxon>
        <taxon>Pseudomonadati</taxon>
        <taxon>Verrucomicrobiota</taxon>
        <taxon>Verrucomicrobiia</taxon>
        <taxon>Verrucomicrobiales</taxon>
        <taxon>Akkermansiaceae</taxon>
        <taxon>Akkermansia</taxon>
    </lineage>
</organism>
<feature type="binding site" evidence="4">
    <location>
        <begin position="301"/>
        <end position="309"/>
    </location>
    <ligand>
        <name>5-phospho-alpha-D-ribose 1-diphosphate</name>
        <dbReference type="ChEBI" id="CHEBI:58017"/>
    </ligand>
</feature>
<feature type="binding site" evidence="4">
    <location>
        <position position="285"/>
    </location>
    <ligand>
        <name>Mg(2+)</name>
        <dbReference type="ChEBI" id="CHEBI:18420"/>
        <label>1</label>
    </ligand>
</feature>
<evidence type="ECO:0000313" key="8">
    <source>
        <dbReference type="EMBL" id="HIX19844.1"/>
    </source>
</evidence>
<feature type="binding site" evidence="4">
    <location>
        <position position="313"/>
    </location>
    <ligand>
        <name>5-phospho-alpha-D-ribose 1-diphosphate</name>
        <dbReference type="ChEBI" id="CHEBI:58017"/>
    </ligand>
</feature>
<dbReference type="PANTHER" id="PTHR43285:SF2">
    <property type="entry name" value="ANTHRANILATE PHOSPHORIBOSYLTRANSFERASE"/>
    <property type="match status" value="1"/>
</dbReference>
<feature type="domain" description="Glycosyl transferase family 3" evidence="6">
    <location>
        <begin position="267"/>
        <end position="516"/>
    </location>
</feature>
<dbReference type="InterPro" id="IPR029062">
    <property type="entry name" value="Class_I_gatase-like"/>
</dbReference>
<dbReference type="Pfam" id="PF02885">
    <property type="entry name" value="Glycos_trans_3N"/>
    <property type="match status" value="1"/>
</dbReference>
<accession>A0A9D1VBN6</accession>
<evidence type="ECO:0000259" key="5">
    <source>
        <dbReference type="Pfam" id="PF00117"/>
    </source>
</evidence>
<feature type="domain" description="Glutamine amidotransferase" evidence="5">
    <location>
        <begin position="4"/>
        <end position="185"/>
    </location>
</feature>
<keyword evidence="2 4" id="KW-0808">Transferase</keyword>
<dbReference type="Pfam" id="PF00117">
    <property type="entry name" value="GATase"/>
    <property type="match status" value="1"/>
</dbReference>
<dbReference type="FunFam" id="3.40.50.880:FF:000003">
    <property type="entry name" value="Anthranilate synthase component II"/>
    <property type="match status" value="1"/>
</dbReference>
<comment type="pathway">
    <text evidence="4">Amino-acid biosynthesis; L-tryptophan biosynthesis; L-tryptophan from chorismate: step 2/5.</text>
</comment>
<name>A0A9D1VBN6_9BACT</name>
<comment type="similarity">
    <text evidence="4">Belongs to the anthranilate phosphoribosyltransferase family.</text>
</comment>
<feature type="binding site" evidence="4">
    <location>
        <position position="418"/>
    </location>
    <ligand>
        <name>Mg(2+)</name>
        <dbReference type="ChEBI" id="CHEBI:18420"/>
        <label>2</label>
    </ligand>
</feature>
<evidence type="ECO:0000259" key="6">
    <source>
        <dbReference type="Pfam" id="PF00591"/>
    </source>
</evidence>
<evidence type="ECO:0000313" key="9">
    <source>
        <dbReference type="Proteomes" id="UP000823964"/>
    </source>
</evidence>
<comment type="caution">
    <text evidence="8">The sequence shown here is derived from an EMBL/GenBank/DDBJ whole genome shotgun (WGS) entry which is preliminary data.</text>
</comment>
<feature type="binding site" evidence="4">
    <location>
        <position position="273"/>
    </location>
    <ligand>
        <name>5-phospho-alpha-D-ribose 1-diphosphate</name>
        <dbReference type="ChEBI" id="CHEBI:58017"/>
    </ligand>
</feature>
<evidence type="ECO:0000256" key="4">
    <source>
        <dbReference type="HAMAP-Rule" id="MF_00211"/>
    </source>
</evidence>
<reference evidence="8" key="2">
    <citation type="submission" date="2021-04" db="EMBL/GenBank/DDBJ databases">
        <authorList>
            <person name="Gilroy R."/>
        </authorList>
    </citation>
    <scope>NUCLEOTIDE SEQUENCE</scope>
    <source>
        <strain evidence="8">14975</strain>
    </source>
</reference>
<evidence type="ECO:0000259" key="7">
    <source>
        <dbReference type="Pfam" id="PF02885"/>
    </source>
</evidence>
<keyword evidence="4" id="KW-0460">Magnesium</keyword>
<dbReference type="AlphaFoldDB" id="A0A9D1VBN6"/>
<dbReference type="GO" id="GO:0004048">
    <property type="term" value="F:anthranilate phosphoribosyltransferase activity"/>
    <property type="evidence" value="ECO:0007669"/>
    <property type="project" value="UniProtKB-UniRule"/>
</dbReference>
<dbReference type="SUPFAM" id="SSF47648">
    <property type="entry name" value="Nucleoside phosphorylase/phosphoribosyltransferase N-terminal domain"/>
    <property type="match status" value="1"/>
</dbReference>
<dbReference type="GO" id="GO:0000162">
    <property type="term" value="P:L-tryptophan biosynthetic process"/>
    <property type="evidence" value="ECO:0007669"/>
    <property type="project" value="UniProtKB-UniRule"/>
</dbReference>
<dbReference type="GO" id="GO:0000287">
    <property type="term" value="F:magnesium ion binding"/>
    <property type="evidence" value="ECO:0007669"/>
    <property type="project" value="UniProtKB-UniRule"/>
</dbReference>
<dbReference type="GO" id="GO:0005829">
    <property type="term" value="C:cytosol"/>
    <property type="evidence" value="ECO:0007669"/>
    <property type="project" value="TreeGrafter"/>
</dbReference>
<comment type="catalytic activity">
    <reaction evidence="4">
        <text>N-(5-phospho-beta-D-ribosyl)anthranilate + diphosphate = 5-phospho-alpha-D-ribose 1-diphosphate + anthranilate</text>
        <dbReference type="Rhea" id="RHEA:11768"/>
        <dbReference type="ChEBI" id="CHEBI:16567"/>
        <dbReference type="ChEBI" id="CHEBI:18277"/>
        <dbReference type="ChEBI" id="CHEBI:33019"/>
        <dbReference type="ChEBI" id="CHEBI:58017"/>
        <dbReference type="EC" id="2.4.2.18"/>
    </reaction>
</comment>
<keyword evidence="4" id="KW-0057">Aromatic amino acid biosynthesis</keyword>
<feature type="binding site" evidence="4">
    <location>
        <position position="304"/>
    </location>
    <ligand>
        <name>anthranilate</name>
        <dbReference type="ChEBI" id="CHEBI:16567"/>
        <label>1</label>
    </ligand>
</feature>
<dbReference type="NCBIfam" id="TIGR01245">
    <property type="entry name" value="trpD"/>
    <property type="match status" value="1"/>
</dbReference>
<sequence>MFLFIDNYDSFSFNIVQYLRQTGREPLVLTNDNPRLLDLATDPELEAVVISPGPSSPDKAGYCLEFLERLPHRVPVLGICLGHQCLGLHAGCPVQRGPRVMHGKTSRLEHDGTGLFRGIASPMTVGRYHSLVVKCPDDHPLLEVTSRDEDGEVMSMRFKDRPWAGVQFHPESILTPEGLRLIANFPKAILRGMTMASILDTLADGRDLTQEQAEQAFAALMDGKMTPAQAGAFLLTLRAKGESATEIAAAVSCALERSKPVRGIAGDYVDIVGTGGDGKKSFNCSTATAIVMAALGFRVVKHGNRAVSSSSGAADVLESLGYPLTLDAEGVRDSVQRSGFAFQFAPHFHPCFKNIGPIRRELGVRSLFNLLGPLINPSRPTHMMLGVAKPELVPVIAEVLAQGGYKRAIVLCGAGGYDEATTFGPATACSVTNGVVEPMEIDPQALGFEAPASEDELRVETPLEARRVLLDVLAGRGPKAMTEMVALNVALCISIFEPDTDRMTCVRRARRALAEGVGLHIVNSWKKS</sequence>
<keyword evidence="4" id="KW-0479">Metal-binding</keyword>
<reference evidence="8" key="1">
    <citation type="journal article" date="2021" name="PeerJ">
        <title>Extensive microbial diversity within the chicken gut microbiome revealed by metagenomics and culture.</title>
        <authorList>
            <person name="Gilroy R."/>
            <person name="Ravi A."/>
            <person name="Getino M."/>
            <person name="Pursley I."/>
            <person name="Horton D.L."/>
            <person name="Alikhan N.F."/>
            <person name="Baker D."/>
            <person name="Gharbi K."/>
            <person name="Hall N."/>
            <person name="Watson M."/>
            <person name="Adriaenssens E.M."/>
            <person name="Foster-Nyarko E."/>
            <person name="Jarju S."/>
            <person name="Secka A."/>
            <person name="Antonio M."/>
            <person name="Oren A."/>
            <person name="Chaudhuri R.R."/>
            <person name="La Ragione R."/>
            <person name="Hildebrand F."/>
            <person name="Pallen M.J."/>
        </authorList>
    </citation>
    <scope>NUCLEOTIDE SEQUENCE</scope>
    <source>
        <strain evidence="8">14975</strain>
    </source>
</reference>